<dbReference type="InterPro" id="IPR001647">
    <property type="entry name" value="HTH_TetR"/>
</dbReference>
<evidence type="ECO:0000256" key="1">
    <source>
        <dbReference type="ARBA" id="ARBA00023015"/>
    </source>
</evidence>
<dbReference type="Proteomes" id="UP001602013">
    <property type="component" value="Unassembled WGS sequence"/>
</dbReference>
<dbReference type="PROSITE" id="PS50977">
    <property type="entry name" value="HTH_TETR_2"/>
    <property type="match status" value="1"/>
</dbReference>
<keyword evidence="7" id="KW-1185">Reference proteome</keyword>
<dbReference type="InterPro" id="IPR009057">
    <property type="entry name" value="Homeodomain-like_sf"/>
</dbReference>
<evidence type="ECO:0000256" key="2">
    <source>
        <dbReference type="ARBA" id="ARBA00023125"/>
    </source>
</evidence>
<dbReference type="Gene3D" id="1.10.357.10">
    <property type="entry name" value="Tetracycline Repressor, domain 2"/>
    <property type="match status" value="1"/>
</dbReference>
<dbReference type="PANTHER" id="PTHR30055:SF234">
    <property type="entry name" value="HTH-TYPE TRANSCRIPTIONAL REGULATOR BETI"/>
    <property type="match status" value="1"/>
</dbReference>
<dbReference type="RefSeq" id="WP_387417553.1">
    <property type="nucleotide sequence ID" value="NZ_JBIASD010000045.1"/>
</dbReference>
<dbReference type="SUPFAM" id="SSF46689">
    <property type="entry name" value="Homeodomain-like"/>
    <property type="match status" value="1"/>
</dbReference>
<feature type="DNA-binding region" description="H-T-H motif" evidence="4">
    <location>
        <begin position="38"/>
        <end position="57"/>
    </location>
</feature>
<dbReference type="PRINTS" id="PR00455">
    <property type="entry name" value="HTHTETR"/>
</dbReference>
<dbReference type="InterPro" id="IPR050109">
    <property type="entry name" value="HTH-type_TetR-like_transc_reg"/>
</dbReference>
<dbReference type="Pfam" id="PF00440">
    <property type="entry name" value="TetR_N"/>
    <property type="match status" value="1"/>
</dbReference>
<feature type="domain" description="HTH tetR-type" evidence="5">
    <location>
        <begin position="15"/>
        <end position="75"/>
    </location>
</feature>
<name>A0ABW6T5Z2_9ACTN</name>
<protein>
    <submittedName>
        <fullName evidence="6">TetR/AcrR family transcriptional regulator</fullName>
    </submittedName>
</protein>
<comment type="caution">
    <text evidence="6">The sequence shown here is derived from an EMBL/GenBank/DDBJ whole genome shotgun (WGS) entry which is preliminary data.</text>
</comment>
<keyword evidence="3" id="KW-0804">Transcription</keyword>
<gene>
    <name evidence="6" type="ORF">ACFYXI_37870</name>
</gene>
<dbReference type="PANTHER" id="PTHR30055">
    <property type="entry name" value="HTH-TYPE TRANSCRIPTIONAL REGULATOR RUTR"/>
    <property type="match status" value="1"/>
</dbReference>
<reference evidence="6 7" key="1">
    <citation type="submission" date="2024-10" db="EMBL/GenBank/DDBJ databases">
        <title>The Natural Products Discovery Center: Release of the First 8490 Sequenced Strains for Exploring Actinobacteria Biosynthetic Diversity.</title>
        <authorList>
            <person name="Kalkreuter E."/>
            <person name="Kautsar S.A."/>
            <person name="Yang D."/>
            <person name="Bader C.D."/>
            <person name="Teijaro C.N."/>
            <person name="Fluegel L."/>
            <person name="Davis C.M."/>
            <person name="Simpson J.R."/>
            <person name="Lauterbach L."/>
            <person name="Steele A.D."/>
            <person name="Gui C."/>
            <person name="Meng S."/>
            <person name="Li G."/>
            <person name="Viehrig K."/>
            <person name="Ye F."/>
            <person name="Su P."/>
            <person name="Kiefer A.F."/>
            <person name="Nichols A."/>
            <person name="Cepeda A.J."/>
            <person name="Yan W."/>
            <person name="Fan B."/>
            <person name="Jiang Y."/>
            <person name="Adhikari A."/>
            <person name="Zheng C.-J."/>
            <person name="Schuster L."/>
            <person name="Cowan T.M."/>
            <person name="Smanski M.J."/>
            <person name="Chevrette M.G."/>
            <person name="De Carvalho L.P.S."/>
            <person name="Shen B."/>
        </authorList>
    </citation>
    <scope>NUCLEOTIDE SEQUENCE [LARGE SCALE GENOMIC DNA]</scope>
    <source>
        <strain evidence="6 7">NPDC002173</strain>
    </source>
</reference>
<sequence>MSATMERLREPRQRAERAARILDAAADLLVRHGYRRVTMDDVAAEVGIGKGTVYLHWKTREQLFGAVFAREVLHAMDELRQALRQDPRTCQLHNFARVYFLAITNRPLMRGLLLADPHLLGKLTGSPDAARDDRHITMARDYFELLAEHGLLRDDMSVDEIGHAYQATFEGFLRAEGTAAAGGPEQRADLLARTVQRAFESEPAIPDATLRDLAAATGTLITGLIDADRAASGLPEI</sequence>
<accession>A0ABW6T5Z2</accession>
<proteinExistence type="predicted"/>
<organism evidence="6 7">
    <name type="scientific">Microtetraspora malaysiensis</name>
    <dbReference type="NCBI Taxonomy" id="161358"/>
    <lineage>
        <taxon>Bacteria</taxon>
        <taxon>Bacillati</taxon>
        <taxon>Actinomycetota</taxon>
        <taxon>Actinomycetes</taxon>
        <taxon>Streptosporangiales</taxon>
        <taxon>Streptosporangiaceae</taxon>
        <taxon>Microtetraspora</taxon>
    </lineage>
</organism>
<keyword evidence="1" id="KW-0805">Transcription regulation</keyword>
<keyword evidence="2 4" id="KW-0238">DNA-binding</keyword>
<evidence type="ECO:0000313" key="6">
    <source>
        <dbReference type="EMBL" id="MFF3671368.1"/>
    </source>
</evidence>
<evidence type="ECO:0000313" key="7">
    <source>
        <dbReference type="Proteomes" id="UP001602013"/>
    </source>
</evidence>
<evidence type="ECO:0000256" key="4">
    <source>
        <dbReference type="PROSITE-ProRule" id="PRU00335"/>
    </source>
</evidence>
<dbReference type="EMBL" id="JBIASD010000045">
    <property type="protein sequence ID" value="MFF3671368.1"/>
    <property type="molecule type" value="Genomic_DNA"/>
</dbReference>
<evidence type="ECO:0000256" key="3">
    <source>
        <dbReference type="ARBA" id="ARBA00023163"/>
    </source>
</evidence>
<evidence type="ECO:0000259" key="5">
    <source>
        <dbReference type="PROSITE" id="PS50977"/>
    </source>
</evidence>